<feature type="transmembrane region" description="Helical" evidence="1">
    <location>
        <begin position="52"/>
        <end position="73"/>
    </location>
</feature>
<sequence>MVLFFGFAVVQGFIRHVSDSLWAPIGFHVAFQTCEQIAGDSWNRFAVDDLALLQQFALGLIPLALGVTVVQLLQRRRVAVRAQV</sequence>
<organism evidence="2 3">
    <name type="scientific">Paractinoplanes lichenicola</name>
    <dbReference type="NCBI Taxonomy" id="2802976"/>
    <lineage>
        <taxon>Bacteria</taxon>
        <taxon>Bacillati</taxon>
        <taxon>Actinomycetota</taxon>
        <taxon>Actinomycetes</taxon>
        <taxon>Micromonosporales</taxon>
        <taxon>Micromonosporaceae</taxon>
        <taxon>Paractinoplanes</taxon>
    </lineage>
</organism>
<evidence type="ECO:0008006" key="4">
    <source>
        <dbReference type="Google" id="ProtNLM"/>
    </source>
</evidence>
<protein>
    <recommendedName>
        <fullName evidence="4">CPBP family intramembrane metalloprotease</fullName>
    </recommendedName>
</protein>
<keyword evidence="3" id="KW-1185">Reference proteome</keyword>
<proteinExistence type="predicted"/>
<reference evidence="2 3" key="1">
    <citation type="submission" date="2021-01" db="EMBL/GenBank/DDBJ databases">
        <title>Actinoplanes sp. nov. LDG1-01 isolated from lichen.</title>
        <authorList>
            <person name="Saeng-In P."/>
            <person name="Phongsopitanun W."/>
            <person name="Kanchanasin P."/>
            <person name="Yuki M."/>
            <person name="Kudo T."/>
            <person name="Ohkuma M."/>
            <person name="Tanasupawat S."/>
        </authorList>
    </citation>
    <scope>NUCLEOTIDE SEQUENCE [LARGE SCALE GENOMIC DNA]</scope>
    <source>
        <strain evidence="2 3">LDG1-01</strain>
    </source>
</reference>
<dbReference type="Proteomes" id="UP000598996">
    <property type="component" value="Unassembled WGS sequence"/>
</dbReference>
<keyword evidence="1" id="KW-0812">Transmembrane</keyword>
<dbReference type="EMBL" id="JAENHO010000011">
    <property type="protein sequence ID" value="MBL7259423.1"/>
    <property type="molecule type" value="Genomic_DNA"/>
</dbReference>
<evidence type="ECO:0000313" key="2">
    <source>
        <dbReference type="EMBL" id="MBL7259423.1"/>
    </source>
</evidence>
<gene>
    <name evidence="2" type="ORF">JKJ07_34420</name>
</gene>
<accession>A0ABS1VYC9</accession>
<evidence type="ECO:0000256" key="1">
    <source>
        <dbReference type="SAM" id="Phobius"/>
    </source>
</evidence>
<evidence type="ECO:0000313" key="3">
    <source>
        <dbReference type="Proteomes" id="UP000598996"/>
    </source>
</evidence>
<comment type="caution">
    <text evidence="2">The sequence shown here is derived from an EMBL/GenBank/DDBJ whole genome shotgun (WGS) entry which is preliminary data.</text>
</comment>
<keyword evidence="1" id="KW-0472">Membrane</keyword>
<dbReference type="RefSeq" id="WP_202996126.1">
    <property type="nucleotide sequence ID" value="NZ_JAENHO010000011.1"/>
</dbReference>
<name>A0ABS1VYC9_9ACTN</name>
<keyword evidence="1" id="KW-1133">Transmembrane helix</keyword>